<evidence type="ECO:0000313" key="5">
    <source>
        <dbReference type="EMBL" id="MBI6563952.1"/>
    </source>
</evidence>
<evidence type="ECO:0000313" key="6">
    <source>
        <dbReference type="Proteomes" id="UP000648914"/>
    </source>
</evidence>
<reference evidence="5 6" key="1">
    <citation type="submission" date="2020-12" db="EMBL/GenBank/DDBJ databases">
        <title>Comparative genomic insights into the epidemiology and virulence of plant pathogenic Pseudomonads from Turkey.</title>
        <authorList>
            <person name="Dillon M."/>
            <person name="Ruiz-Bedoya T."/>
            <person name="Bendalovic-Torma C."/>
            <person name="Guttman K.M."/>
            <person name="Kwak H."/>
            <person name="Middleton M.A."/>
            <person name="Wang P.W."/>
            <person name="Horuz S."/>
            <person name="Aysan Y."/>
            <person name="Guttman D.S."/>
        </authorList>
    </citation>
    <scope>NUCLEOTIDE SEQUENCE [LARGE SCALE GENOMIC DNA]</scope>
    <source>
        <strain evidence="5 6">S5_IA_2b</strain>
    </source>
</reference>
<dbReference type="GO" id="GO:0016779">
    <property type="term" value="F:nucleotidyltransferase activity"/>
    <property type="evidence" value="ECO:0007669"/>
    <property type="project" value="UniProtKB-KW"/>
</dbReference>
<dbReference type="PANTHER" id="PTHR43584">
    <property type="entry name" value="NUCLEOTIDYL TRANSFERASE"/>
    <property type="match status" value="1"/>
</dbReference>
<feature type="domain" description="MobA-like NTP transferase" evidence="4">
    <location>
        <begin position="2"/>
        <end position="117"/>
    </location>
</feature>
<keyword evidence="6" id="KW-1185">Reference proteome</keyword>
<proteinExistence type="predicted"/>
<dbReference type="EMBL" id="JAEILG010000013">
    <property type="protein sequence ID" value="MBI6563952.1"/>
    <property type="molecule type" value="Genomic_DNA"/>
</dbReference>
<evidence type="ECO:0000256" key="1">
    <source>
        <dbReference type="ARBA" id="ARBA00022679"/>
    </source>
</evidence>
<protein>
    <submittedName>
        <fullName evidence="5">Phosphocholine cytidylyltransferase family protein</fullName>
    </submittedName>
</protein>
<accession>A0ABS0UEE1</accession>
<dbReference type="PANTHER" id="PTHR43584:SF8">
    <property type="entry name" value="N-ACETYLMURAMATE ALPHA-1-PHOSPHATE URIDYLYLTRANSFERASE"/>
    <property type="match status" value="1"/>
</dbReference>
<dbReference type="InterPro" id="IPR050065">
    <property type="entry name" value="GlmU-like"/>
</dbReference>
<dbReference type="InterPro" id="IPR029044">
    <property type="entry name" value="Nucleotide-diphossugar_trans"/>
</dbReference>
<dbReference type="Gene3D" id="3.90.550.10">
    <property type="entry name" value="Spore Coat Polysaccharide Biosynthesis Protein SpsA, Chain A"/>
    <property type="match status" value="1"/>
</dbReference>
<evidence type="ECO:0000256" key="3">
    <source>
        <dbReference type="ARBA" id="ARBA00022842"/>
    </source>
</evidence>
<comment type="caution">
    <text evidence="5">The sequence shown here is derived from an EMBL/GenBank/DDBJ whole genome shotgun (WGS) entry which is preliminary data.</text>
</comment>
<name>A0ABS0UEE1_9PSED</name>
<keyword evidence="3" id="KW-0460">Magnesium</keyword>
<dbReference type="InterPro" id="IPR025877">
    <property type="entry name" value="MobA-like_NTP_Trfase"/>
</dbReference>
<evidence type="ECO:0000259" key="4">
    <source>
        <dbReference type="Pfam" id="PF12804"/>
    </source>
</evidence>
<dbReference type="Proteomes" id="UP000648914">
    <property type="component" value="Unassembled WGS sequence"/>
</dbReference>
<sequence>MLSAGQGRRLLPYTESSPKCLIELGGKTVIEWQIDALRARGFGDINVVAGYGVDQVEQLLEQRYGAGAVSIHYNPFFEVADNLASCWMVRHLMEGEFLLLNGDTVFDLPVLDRLLDAPPRPITLAIDHKPGYDSDDMKVCLDGDRLTRVGKTLPLDSVDGESIGMMRFQPEGALLFRYALEASMRKPEALQRWYLSIIDHLAHTTGQVFVHSIAGLSWGELDFPQDLEAATLKVRSWSRPATGVYA</sequence>
<dbReference type="Pfam" id="PF12804">
    <property type="entry name" value="NTP_transf_3"/>
    <property type="match status" value="1"/>
</dbReference>
<dbReference type="SUPFAM" id="SSF53448">
    <property type="entry name" value="Nucleotide-diphospho-sugar transferases"/>
    <property type="match status" value="1"/>
</dbReference>
<keyword evidence="2 5" id="KW-0548">Nucleotidyltransferase</keyword>
<dbReference type="CDD" id="cd02523">
    <property type="entry name" value="PC_cytidylyltransferase"/>
    <property type="match status" value="1"/>
</dbReference>
<evidence type="ECO:0000256" key="2">
    <source>
        <dbReference type="ARBA" id="ARBA00022695"/>
    </source>
</evidence>
<keyword evidence="1" id="KW-0808">Transferase</keyword>
<organism evidence="5 6">
    <name type="scientific">Pseudomonas synxantha</name>
    <dbReference type="NCBI Taxonomy" id="47883"/>
    <lineage>
        <taxon>Bacteria</taxon>
        <taxon>Pseudomonadati</taxon>
        <taxon>Pseudomonadota</taxon>
        <taxon>Gammaproteobacteria</taxon>
        <taxon>Pseudomonadales</taxon>
        <taxon>Pseudomonadaceae</taxon>
        <taxon>Pseudomonas</taxon>
    </lineage>
</organism>
<gene>
    <name evidence="5" type="ORF">YA0852_07525</name>
</gene>